<proteinExistence type="predicted"/>
<protein>
    <submittedName>
        <fullName evidence="3">DUF4097 family beta strand repeat protein</fullName>
    </submittedName>
</protein>
<feature type="transmembrane region" description="Helical" evidence="1">
    <location>
        <begin position="88"/>
        <end position="108"/>
    </location>
</feature>
<dbReference type="InterPro" id="IPR025164">
    <property type="entry name" value="Toastrack_DUF4097"/>
</dbReference>
<dbReference type="EMBL" id="CP046147">
    <property type="protein sequence ID" value="WFG39488.1"/>
    <property type="molecule type" value="Genomic_DNA"/>
</dbReference>
<evidence type="ECO:0000313" key="3">
    <source>
        <dbReference type="EMBL" id="WFG39488.1"/>
    </source>
</evidence>
<sequence length="350" mass="38021">MDSLAIDWLWRMLRRFTKNEFLLGRIIRFKLGVHIEIPPRGDDLSSDWLESCTQKSIRQLVTPQTRRHTEMRTTESIKQARFIPTTRYLALLLFLPAILAIGCVTITAGEHEDSGMTDENPKHSFEVGSNPTIDVTSFNGEIEIITGEDGTIEVDTTLKLPSRIFYSATKSGNAVTVVARRTGSGISFGRSPQAQIHLVVPASTNVIASTSNGQLSVNGVTGTGEVDTSNGRVTLTNVTGTYVASTSNGSIKLLDVAGQFHAETSNGRIDFSGSFDENSNNKFSTSNGSMNIVFSNDPNLELDARTVNGTVDSERPILATTTEKNRLVGQYGEGSAQLELRTSNGSIDIK</sequence>
<dbReference type="Proteomes" id="UP001219901">
    <property type="component" value="Chromosome"/>
</dbReference>
<keyword evidence="4" id="KW-1185">Reference proteome</keyword>
<keyword evidence="1" id="KW-0472">Membrane</keyword>
<dbReference type="AlphaFoldDB" id="A0AAJ6CSQ2"/>
<reference evidence="3 4" key="1">
    <citation type="submission" date="2019-11" db="EMBL/GenBank/DDBJ databases">
        <authorList>
            <person name="Cho J.-C."/>
        </authorList>
    </citation>
    <scope>NUCLEOTIDE SEQUENCE [LARGE SCALE GENOMIC DNA]</scope>
    <source>
        <strain evidence="3 4">JH1073</strain>
    </source>
</reference>
<feature type="domain" description="DUF4097" evidence="2">
    <location>
        <begin position="203"/>
        <end position="349"/>
    </location>
</feature>
<evidence type="ECO:0000313" key="4">
    <source>
        <dbReference type="Proteomes" id="UP001219901"/>
    </source>
</evidence>
<evidence type="ECO:0000256" key="1">
    <source>
        <dbReference type="SAM" id="Phobius"/>
    </source>
</evidence>
<evidence type="ECO:0000259" key="2">
    <source>
        <dbReference type="Pfam" id="PF13349"/>
    </source>
</evidence>
<gene>
    <name evidence="3" type="ORF">GKO48_07605</name>
</gene>
<reference evidence="4" key="2">
    <citation type="submission" date="2023-06" db="EMBL/GenBank/DDBJ databases">
        <title>Pangenomics reveal diversification of enzyme families and niche specialization in globally abundant SAR202 bacteria.</title>
        <authorList>
            <person name="Saw J.H.W."/>
        </authorList>
    </citation>
    <scope>NUCLEOTIDE SEQUENCE [LARGE SCALE GENOMIC DNA]</scope>
    <source>
        <strain evidence="4">JH1073</strain>
    </source>
</reference>
<name>A0AAJ6CSQ2_9CHLR</name>
<organism evidence="3 4">
    <name type="scientific">Candidatus Lucifugimonas marina</name>
    <dbReference type="NCBI Taxonomy" id="3038979"/>
    <lineage>
        <taxon>Bacteria</taxon>
        <taxon>Bacillati</taxon>
        <taxon>Chloroflexota</taxon>
        <taxon>Dehalococcoidia</taxon>
        <taxon>SAR202 cluster</taxon>
        <taxon>Candidatus Lucifugimonadales</taxon>
        <taxon>Candidatus Lucifugimonadaceae</taxon>
        <taxon>Candidatus Lucifugimonas</taxon>
    </lineage>
</organism>
<accession>A0AAJ6CSQ2</accession>
<keyword evidence="1" id="KW-0812">Transmembrane</keyword>
<dbReference type="Pfam" id="PF13349">
    <property type="entry name" value="DUF4097"/>
    <property type="match status" value="1"/>
</dbReference>
<keyword evidence="1" id="KW-1133">Transmembrane helix</keyword>